<dbReference type="OrthoDB" id="7062382at2"/>
<dbReference type="PANTHER" id="PTHR38109">
    <property type="entry name" value="PROTEIN YCGL"/>
    <property type="match status" value="1"/>
</dbReference>
<dbReference type="AlphaFoldDB" id="A0A2X0V331"/>
<reference evidence="2 3" key="1">
    <citation type="submission" date="2018-06" db="EMBL/GenBank/DDBJ databases">
        <authorList>
            <consortium name="Pathogen Informatics"/>
            <person name="Doyle S."/>
        </authorList>
    </citation>
    <scope>NUCLEOTIDE SEQUENCE [LARGE SCALE GENOMIC DNA]</scope>
    <source>
        <strain evidence="2 3">NCTC13093</strain>
    </source>
</reference>
<evidence type="ECO:0000259" key="1">
    <source>
        <dbReference type="PROSITE" id="PS51648"/>
    </source>
</evidence>
<name>A0A2X0V331_9GAMM</name>
<dbReference type="RefSeq" id="WP_113744855.1">
    <property type="nucleotide sequence ID" value="NZ_UAPU01000005.1"/>
</dbReference>
<evidence type="ECO:0000313" key="2">
    <source>
        <dbReference type="EMBL" id="SPT70828.1"/>
    </source>
</evidence>
<feature type="domain" description="YcgL" evidence="1">
    <location>
        <begin position="4"/>
        <end position="90"/>
    </location>
</feature>
<dbReference type="EMBL" id="UAPV01000001">
    <property type="protein sequence ID" value="SPT70828.1"/>
    <property type="molecule type" value="Genomic_DNA"/>
</dbReference>
<evidence type="ECO:0000313" key="3">
    <source>
        <dbReference type="Proteomes" id="UP000250086"/>
    </source>
</evidence>
<dbReference type="Proteomes" id="UP000250086">
    <property type="component" value="Unassembled WGS sequence"/>
</dbReference>
<organism evidence="2 3">
    <name type="scientific">Anaerobiospirillum thomasii</name>
    <dbReference type="NCBI Taxonomy" id="179995"/>
    <lineage>
        <taxon>Bacteria</taxon>
        <taxon>Pseudomonadati</taxon>
        <taxon>Pseudomonadota</taxon>
        <taxon>Gammaproteobacteria</taxon>
        <taxon>Aeromonadales</taxon>
        <taxon>Succinivibrionaceae</taxon>
        <taxon>Anaerobiospirillum</taxon>
    </lineage>
</organism>
<dbReference type="InterPro" id="IPR038068">
    <property type="entry name" value="YcgL-like_sf"/>
</dbReference>
<dbReference type="InterPro" id="IPR027354">
    <property type="entry name" value="YcgL_dom"/>
</dbReference>
<dbReference type="SUPFAM" id="SSF160191">
    <property type="entry name" value="YcgL-like"/>
    <property type="match status" value="1"/>
</dbReference>
<dbReference type="Pfam" id="PF05166">
    <property type="entry name" value="YcgL"/>
    <property type="match status" value="1"/>
</dbReference>
<dbReference type="PANTHER" id="PTHR38109:SF1">
    <property type="entry name" value="PROTEIN YCGL"/>
    <property type="match status" value="1"/>
</dbReference>
<accession>A0A2X0V331</accession>
<gene>
    <name evidence="2" type="primary">ycgL</name>
    <name evidence="2" type="ORF">NCTC13093_02252</name>
</gene>
<keyword evidence="3" id="KW-1185">Reference proteome</keyword>
<sequence>MAQQLVYVYKSSKKLRSYLYIKEKDVFSHIPSGLLDAFGTPQFVMMFALHEDRVLPKIKAADLMQALNDKGYFVRIDLDDPEENMLNIERKRLGLPPLEKDKIADYFH</sequence>
<dbReference type="PROSITE" id="PS51648">
    <property type="entry name" value="YCGL"/>
    <property type="match status" value="1"/>
</dbReference>
<dbReference type="Gene3D" id="3.10.510.20">
    <property type="entry name" value="YcgL domain"/>
    <property type="match status" value="1"/>
</dbReference>
<proteinExistence type="predicted"/>
<protein>
    <submittedName>
        <fullName evidence="2">YcgL domain</fullName>
    </submittedName>
</protein>